<reference evidence="2 3" key="1">
    <citation type="submission" date="2017-11" db="EMBL/GenBank/DDBJ databases">
        <title>Genomic Encyclopedia of Type Strains, Phase III (KMG-III): the genomes of soil and plant-associated and newly described type strains.</title>
        <authorList>
            <person name="Whitman W."/>
        </authorList>
    </citation>
    <scope>NUCLEOTIDE SEQUENCE [LARGE SCALE GENOMIC DNA]</scope>
    <source>
        <strain evidence="2 3">CGMCC 1.12274</strain>
    </source>
</reference>
<dbReference type="Gene3D" id="3.40.470.10">
    <property type="entry name" value="Uracil-DNA glycosylase-like domain"/>
    <property type="match status" value="1"/>
</dbReference>
<comment type="caution">
    <text evidence="2">The sequence shown here is derived from an EMBL/GenBank/DDBJ whole genome shotgun (WGS) entry which is preliminary data.</text>
</comment>
<keyword evidence="3" id="KW-1185">Reference proteome</keyword>
<evidence type="ECO:0000313" key="2">
    <source>
        <dbReference type="EMBL" id="PKB24904.1"/>
    </source>
</evidence>
<dbReference type="InterPro" id="IPR036895">
    <property type="entry name" value="Uracil-DNA_glycosylase-like_sf"/>
</dbReference>
<organism evidence="2 3">
    <name type="scientific">Novosphingobium kunmingense</name>
    <dbReference type="NCBI Taxonomy" id="1211806"/>
    <lineage>
        <taxon>Bacteria</taxon>
        <taxon>Pseudomonadati</taxon>
        <taxon>Pseudomonadota</taxon>
        <taxon>Alphaproteobacteria</taxon>
        <taxon>Sphingomonadales</taxon>
        <taxon>Sphingomonadaceae</taxon>
        <taxon>Novosphingobium</taxon>
    </lineage>
</organism>
<dbReference type="EMBL" id="PHUF01000002">
    <property type="protein sequence ID" value="PKB24904.1"/>
    <property type="molecule type" value="Genomic_DNA"/>
</dbReference>
<dbReference type="SUPFAM" id="SSF52141">
    <property type="entry name" value="Uracil-DNA glycosylase-like"/>
    <property type="match status" value="1"/>
</dbReference>
<gene>
    <name evidence="2" type="ORF">B0I00_0083</name>
</gene>
<dbReference type="Proteomes" id="UP000232587">
    <property type="component" value="Unassembled WGS sequence"/>
</dbReference>
<evidence type="ECO:0000256" key="1">
    <source>
        <dbReference type="SAM" id="MobiDB-lite"/>
    </source>
</evidence>
<evidence type="ECO:0000313" key="3">
    <source>
        <dbReference type="Proteomes" id="UP000232587"/>
    </source>
</evidence>
<proteinExistence type="predicted"/>
<sequence>MPEPVAPAAIAPRAAASQAPPRARFGGASENWPQSLDAFAAWWLGEPTLDDGRVEGRVAPRGPAGAKLMVLVDQPEPEDAELLLSGPQGGLLQGVLRALGLRDDHVYLASALPRSMPMPDWAMLAADGLGSIVAHHVALASPQRILVLGGNVSSLLGHDPAKRDGFLPFSGHDNRRIPALVAPGLAALATRARGKARLWQTLLDWTGADWMGTN</sequence>
<feature type="compositionally biased region" description="Low complexity" evidence="1">
    <location>
        <begin position="1"/>
        <end position="24"/>
    </location>
</feature>
<feature type="region of interest" description="Disordered" evidence="1">
    <location>
        <begin position="1"/>
        <end position="28"/>
    </location>
</feature>
<dbReference type="AlphaFoldDB" id="A0A2N0I160"/>
<accession>A0A2N0I160</accession>
<protein>
    <submittedName>
        <fullName evidence="2">DNA polymerase</fullName>
    </submittedName>
</protein>
<name>A0A2N0I160_9SPHN</name>